<keyword evidence="4" id="KW-0677">Repeat</keyword>
<dbReference type="PROSITE" id="PS50156">
    <property type="entry name" value="SSD"/>
    <property type="match status" value="1"/>
</dbReference>
<evidence type="ECO:0000256" key="4">
    <source>
        <dbReference type="ARBA" id="ARBA00022737"/>
    </source>
</evidence>
<evidence type="ECO:0000313" key="11">
    <source>
        <dbReference type="Proteomes" id="UP001209878"/>
    </source>
</evidence>
<dbReference type="InterPro" id="IPR053958">
    <property type="entry name" value="HMGCR/SNAP/NPC1-like_SSD"/>
</dbReference>
<keyword evidence="5" id="KW-0256">Endoplasmic reticulum</keyword>
<dbReference type="EMBL" id="JAODUO010000908">
    <property type="protein sequence ID" value="KAK2173042.1"/>
    <property type="molecule type" value="Genomic_DNA"/>
</dbReference>
<keyword evidence="8" id="KW-0812">Transmembrane</keyword>
<name>A0AAD9KKV3_RIDPI</name>
<keyword evidence="3" id="KW-0853">WD repeat</keyword>
<dbReference type="AlphaFoldDB" id="A0AAD9KKV3"/>
<evidence type="ECO:0000259" key="9">
    <source>
        <dbReference type="PROSITE" id="PS50156"/>
    </source>
</evidence>
<evidence type="ECO:0000256" key="3">
    <source>
        <dbReference type="ARBA" id="ARBA00022574"/>
    </source>
</evidence>
<dbReference type="InterPro" id="IPR000731">
    <property type="entry name" value="SSD"/>
</dbReference>
<keyword evidence="8" id="KW-1133">Transmembrane helix</keyword>
<dbReference type="InterPro" id="IPR030225">
    <property type="entry name" value="SCAP"/>
</dbReference>
<dbReference type="GO" id="GO:0032933">
    <property type="term" value="P:SREBP signaling pathway"/>
    <property type="evidence" value="ECO:0007669"/>
    <property type="project" value="InterPro"/>
</dbReference>
<evidence type="ECO:0000256" key="1">
    <source>
        <dbReference type="ARBA" id="ARBA00004240"/>
    </source>
</evidence>
<dbReference type="GO" id="GO:0045540">
    <property type="term" value="P:regulation of cholesterol biosynthetic process"/>
    <property type="evidence" value="ECO:0007669"/>
    <property type="project" value="TreeGrafter"/>
</dbReference>
<dbReference type="GO" id="GO:0032936">
    <property type="term" value="C:SREBP-SCAP complex"/>
    <property type="evidence" value="ECO:0007669"/>
    <property type="project" value="TreeGrafter"/>
</dbReference>
<dbReference type="GO" id="GO:0005789">
    <property type="term" value="C:endoplasmic reticulum membrane"/>
    <property type="evidence" value="ECO:0007669"/>
    <property type="project" value="InterPro"/>
</dbReference>
<evidence type="ECO:0000256" key="5">
    <source>
        <dbReference type="ARBA" id="ARBA00022824"/>
    </source>
</evidence>
<keyword evidence="6" id="KW-0333">Golgi apparatus</keyword>
<accession>A0AAD9KKV3</accession>
<dbReference type="PANTHER" id="PTHR46378:SF1">
    <property type="entry name" value="STEROL REGULATORY ELEMENT-BINDING PROTEIN CLEAVAGE-ACTIVATING PROTEIN"/>
    <property type="match status" value="1"/>
</dbReference>
<sequence length="408" mass="46421">MFGFAPSTWKWSQEKISTLFYHHGLFCASHPFGVMTLVICIVLFTCYPLTRLPLPGNAPLQFTTPIEGYKIPPRIPPNPAEGPNEGEDHRLPRWYLGPPVAYVQQIVVKATVSPWQQKQLIPIDAFRGPLKTVFALLEDINNFQFGDREHSVSVADYCLHVSETTMKKMPQGMLPEYGCLIVSPAFFWNKDINKFSADGEIINTIYRDLRPPFSTPPSLRDILFGVVWKETGVKRFYLRNRQRVISFAVTIVFKKYDQRFMAALRDKLQVAHPLSLTFNNSEVDHLAHVHFRAINHFVEYTPLMVSYVLLFLYIYFSVRKIEMVKSKWGLAFSAVVTVIASLLMSVSLCLSFGLTPSLNGSEIFPYLVVIIGLENVLVMTKSIVSTPIQLDVKLRVAQGRMTTEVVPR</sequence>
<feature type="domain" description="SSD" evidence="9">
    <location>
        <begin position="299"/>
        <end position="399"/>
    </location>
</feature>
<dbReference type="PANTHER" id="PTHR46378">
    <property type="entry name" value="STEROL REGULATORY ELEMENT-BINDING PROTEIN CLEAVAGE-ACTIVATING PROTEIN"/>
    <property type="match status" value="1"/>
</dbReference>
<gene>
    <name evidence="10" type="ORF">NP493_908g00027</name>
</gene>
<dbReference type="Proteomes" id="UP001209878">
    <property type="component" value="Unassembled WGS sequence"/>
</dbReference>
<feature type="transmembrane region" description="Helical" evidence="8">
    <location>
        <begin position="330"/>
        <end position="354"/>
    </location>
</feature>
<keyword evidence="7 8" id="KW-0472">Membrane</keyword>
<dbReference type="Pfam" id="PF24006">
    <property type="entry name" value="SCAP_N"/>
    <property type="match status" value="1"/>
</dbReference>
<evidence type="ECO:0000256" key="8">
    <source>
        <dbReference type="SAM" id="Phobius"/>
    </source>
</evidence>
<keyword evidence="11" id="KW-1185">Reference proteome</keyword>
<evidence type="ECO:0000256" key="6">
    <source>
        <dbReference type="ARBA" id="ARBA00023034"/>
    </source>
</evidence>
<comment type="caution">
    <text evidence="10">The sequence shown here is derived from an EMBL/GenBank/DDBJ whole genome shotgun (WGS) entry which is preliminary data.</text>
</comment>
<dbReference type="Pfam" id="PF12349">
    <property type="entry name" value="Sterol-sensing"/>
    <property type="match status" value="1"/>
</dbReference>
<reference evidence="10" key="1">
    <citation type="journal article" date="2023" name="Mol. Biol. Evol.">
        <title>Third-Generation Sequencing Reveals the Adaptive Role of the Epigenome in Three Deep-Sea Polychaetes.</title>
        <authorList>
            <person name="Perez M."/>
            <person name="Aroh O."/>
            <person name="Sun Y."/>
            <person name="Lan Y."/>
            <person name="Juniper S.K."/>
            <person name="Young C.R."/>
            <person name="Angers B."/>
            <person name="Qian P.Y."/>
        </authorList>
    </citation>
    <scope>NUCLEOTIDE SEQUENCE</scope>
    <source>
        <strain evidence="10">R07B-5</strain>
    </source>
</reference>
<evidence type="ECO:0000256" key="7">
    <source>
        <dbReference type="ARBA" id="ARBA00023136"/>
    </source>
</evidence>
<organism evidence="10 11">
    <name type="scientific">Ridgeia piscesae</name>
    <name type="common">Tubeworm</name>
    <dbReference type="NCBI Taxonomy" id="27915"/>
    <lineage>
        <taxon>Eukaryota</taxon>
        <taxon>Metazoa</taxon>
        <taxon>Spiralia</taxon>
        <taxon>Lophotrochozoa</taxon>
        <taxon>Annelida</taxon>
        <taxon>Polychaeta</taxon>
        <taxon>Sedentaria</taxon>
        <taxon>Canalipalpata</taxon>
        <taxon>Sabellida</taxon>
        <taxon>Siboglinidae</taxon>
        <taxon>Ridgeia</taxon>
    </lineage>
</organism>
<dbReference type="InterPro" id="IPR057041">
    <property type="entry name" value="SCAP_N"/>
</dbReference>
<evidence type="ECO:0000313" key="10">
    <source>
        <dbReference type="EMBL" id="KAK2173042.1"/>
    </source>
</evidence>
<evidence type="ECO:0000256" key="2">
    <source>
        <dbReference type="ARBA" id="ARBA00004394"/>
    </source>
</evidence>
<protein>
    <recommendedName>
        <fullName evidence="9">SSD domain-containing protein</fullName>
    </recommendedName>
</protein>
<comment type="subcellular location">
    <subcellularLocation>
        <location evidence="1">Endoplasmic reticulum</location>
    </subcellularLocation>
    <subcellularLocation>
        <location evidence="2">Golgi apparatus membrane</location>
    </subcellularLocation>
</comment>
<dbReference type="GO" id="GO:0032934">
    <property type="term" value="F:sterol binding"/>
    <property type="evidence" value="ECO:0007669"/>
    <property type="project" value="InterPro"/>
</dbReference>
<feature type="transmembrane region" description="Helical" evidence="8">
    <location>
        <begin position="300"/>
        <end position="318"/>
    </location>
</feature>
<dbReference type="GO" id="GO:0000139">
    <property type="term" value="C:Golgi membrane"/>
    <property type="evidence" value="ECO:0007669"/>
    <property type="project" value="UniProtKB-SubCell"/>
</dbReference>
<feature type="transmembrane region" description="Helical" evidence="8">
    <location>
        <begin position="366"/>
        <end position="384"/>
    </location>
</feature>
<proteinExistence type="predicted"/>
<feature type="transmembrane region" description="Helical" evidence="8">
    <location>
        <begin position="20"/>
        <end position="44"/>
    </location>
</feature>